<gene>
    <name evidence="1" type="ORF">GCM10023172_01160</name>
</gene>
<dbReference type="Proteomes" id="UP001501243">
    <property type="component" value="Unassembled WGS sequence"/>
</dbReference>
<proteinExistence type="predicted"/>
<accession>A0ABP8PXP1</accession>
<dbReference type="EMBL" id="BAABGQ010000002">
    <property type="protein sequence ID" value="GAA4493081.1"/>
    <property type="molecule type" value="Genomic_DNA"/>
</dbReference>
<reference evidence="2" key="1">
    <citation type="journal article" date="2019" name="Int. J. Syst. Evol. Microbiol.">
        <title>The Global Catalogue of Microorganisms (GCM) 10K type strain sequencing project: providing services to taxonomists for standard genome sequencing and annotation.</title>
        <authorList>
            <consortium name="The Broad Institute Genomics Platform"/>
            <consortium name="The Broad Institute Genome Sequencing Center for Infectious Disease"/>
            <person name="Wu L."/>
            <person name="Ma J."/>
        </authorList>
    </citation>
    <scope>NUCLEOTIDE SEQUENCE [LARGE SCALE GENOMIC DNA]</scope>
    <source>
        <strain evidence="2">JCM 17841</strain>
    </source>
</reference>
<comment type="caution">
    <text evidence="1">The sequence shown here is derived from an EMBL/GenBank/DDBJ whole genome shotgun (WGS) entry which is preliminary data.</text>
</comment>
<name>A0ABP8PXP1_9BACT</name>
<evidence type="ECO:0000313" key="2">
    <source>
        <dbReference type="Proteomes" id="UP001501243"/>
    </source>
</evidence>
<keyword evidence="2" id="KW-1185">Reference proteome</keyword>
<organism evidence="1 2">
    <name type="scientific">Hymenobacter ginsengisoli</name>
    <dbReference type="NCBI Taxonomy" id="1051626"/>
    <lineage>
        <taxon>Bacteria</taxon>
        <taxon>Pseudomonadati</taxon>
        <taxon>Bacteroidota</taxon>
        <taxon>Cytophagia</taxon>
        <taxon>Cytophagales</taxon>
        <taxon>Hymenobacteraceae</taxon>
        <taxon>Hymenobacter</taxon>
    </lineage>
</organism>
<protein>
    <submittedName>
        <fullName evidence="1">Uncharacterized protein</fullName>
    </submittedName>
</protein>
<sequence length="79" mass="8633">MAGWCTRGGLVKGSVKATVGAGAFGITKKAKKAQNKGPNVSRFFPTPASPRKSAVWVWASTYRRRLQVSVFLPRWRVVA</sequence>
<evidence type="ECO:0000313" key="1">
    <source>
        <dbReference type="EMBL" id="GAA4493081.1"/>
    </source>
</evidence>